<comment type="caution">
    <text evidence="5">The sequence shown here is derived from an EMBL/GenBank/DDBJ whole genome shotgun (WGS) entry which is preliminary data.</text>
</comment>
<dbReference type="EMBL" id="CAJNOH010000292">
    <property type="protein sequence ID" value="CAF0987592.1"/>
    <property type="molecule type" value="Genomic_DNA"/>
</dbReference>
<dbReference type="Proteomes" id="UP000663854">
    <property type="component" value="Unassembled WGS sequence"/>
</dbReference>
<sequence>MVSFSQNIFDNENQKSTEQKHILLSGDERPLRQNNINQISRSELPPLDRRPRLFQPKGLLHLENDYLKDHELKVSAMKTEIEHLSQITHSATQ</sequence>
<dbReference type="EMBL" id="CAJNOT010000195">
    <property type="protein sequence ID" value="CAF0888216.1"/>
    <property type="molecule type" value="Genomic_DNA"/>
</dbReference>
<organism evidence="5 7">
    <name type="scientific">Rotaria sordida</name>
    <dbReference type="NCBI Taxonomy" id="392033"/>
    <lineage>
        <taxon>Eukaryota</taxon>
        <taxon>Metazoa</taxon>
        <taxon>Spiralia</taxon>
        <taxon>Gnathifera</taxon>
        <taxon>Rotifera</taxon>
        <taxon>Eurotatoria</taxon>
        <taxon>Bdelloidea</taxon>
        <taxon>Philodinida</taxon>
        <taxon>Philodinidae</taxon>
        <taxon>Rotaria</taxon>
    </lineage>
</organism>
<dbReference type="EMBL" id="CAJNOU010000129">
    <property type="protein sequence ID" value="CAF0878062.1"/>
    <property type="molecule type" value="Genomic_DNA"/>
</dbReference>
<evidence type="ECO:0000313" key="2">
    <source>
        <dbReference type="EMBL" id="CAF0878062.1"/>
    </source>
</evidence>
<reference evidence="5" key="1">
    <citation type="submission" date="2021-02" db="EMBL/GenBank/DDBJ databases">
        <authorList>
            <person name="Nowell W R."/>
        </authorList>
    </citation>
    <scope>NUCLEOTIDE SEQUENCE</scope>
</reference>
<dbReference type="Proteomes" id="UP000663823">
    <property type="component" value="Unassembled WGS sequence"/>
</dbReference>
<dbReference type="EMBL" id="CAJNOO010000108">
    <property type="protein sequence ID" value="CAF0806734.1"/>
    <property type="molecule type" value="Genomic_DNA"/>
</dbReference>
<dbReference type="EMBL" id="CAJOAX010002406">
    <property type="protein sequence ID" value="CAF3794003.1"/>
    <property type="molecule type" value="Genomic_DNA"/>
</dbReference>
<evidence type="ECO:0000313" key="5">
    <source>
        <dbReference type="EMBL" id="CAF3740632.1"/>
    </source>
</evidence>
<accession>A0A818XKV5</accession>
<name>A0A818XKV5_9BILA</name>
<dbReference type="AlphaFoldDB" id="A0A818XKV5"/>
<dbReference type="Proteomes" id="UP000663836">
    <property type="component" value="Unassembled WGS sequence"/>
</dbReference>
<dbReference type="Proteomes" id="UP000663882">
    <property type="component" value="Unassembled WGS sequence"/>
</dbReference>
<dbReference type="Proteomes" id="UP000663864">
    <property type="component" value="Unassembled WGS sequence"/>
</dbReference>
<evidence type="ECO:0000313" key="1">
    <source>
        <dbReference type="EMBL" id="CAF0806734.1"/>
    </source>
</evidence>
<protein>
    <submittedName>
        <fullName evidence="5">Uncharacterized protein</fullName>
    </submittedName>
</protein>
<evidence type="ECO:0000313" key="4">
    <source>
        <dbReference type="EMBL" id="CAF0987592.1"/>
    </source>
</evidence>
<gene>
    <name evidence="5" type="ORF">JBS370_LOCUS11974</name>
    <name evidence="6" type="ORF">OTI717_LOCUS17885</name>
    <name evidence="4" type="ORF">PYM288_LOCUS13945</name>
    <name evidence="1" type="ORF">RFH988_LOCUS4210</name>
    <name evidence="2" type="ORF">SEV965_LOCUS4475</name>
    <name evidence="3" type="ORF">ZHD862_LOCUS6743</name>
</gene>
<dbReference type="EMBL" id="CAJOBD010000954">
    <property type="protein sequence ID" value="CAF3740632.1"/>
    <property type="molecule type" value="Genomic_DNA"/>
</dbReference>
<evidence type="ECO:0000313" key="6">
    <source>
        <dbReference type="EMBL" id="CAF3794003.1"/>
    </source>
</evidence>
<proteinExistence type="predicted"/>
<evidence type="ECO:0000313" key="3">
    <source>
        <dbReference type="EMBL" id="CAF0888216.1"/>
    </source>
</evidence>
<evidence type="ECO:0000313" key="7">
    <source>
        <dbReference type="Proteomes" id="UP000663836"/>
    </source>
</evidence>
<dbReference type="Proteomes" id="UP000663889">
    <property type="component" value="Unassembled WGS sequence"/>
</dbReference>